<protein>
    <recommendedName>
        <fullName evidence="6">Tetratricopeptide repeat protein 1</fullName>
    </recommendedName>
</protein>
<feature type="region of interest" description="Disordered" evidence="3">
    <location>
        <begin position="1"/>
        <end position="112"/>
    </location>
</feature>
<dbReference type="PROSITE" id="PS50005">
    <property type="entry name" value="TPR"/>
    <property type="match status" value="2"/>
</dbReference>
<keyword evidence="5" id="KW-1185">Reference proteome</keyword>
<dbReference type="PANTHER" id="PTHR46014:SF1">
    <property type="entry name" value="TETRATRICOPEPTIDE REPEAT PROTEIN 1"/>
    <property type="match status" value="1"/>
</dbReference>
<accession>A0A2R6WAD8</accession>
<feature type="repeat" description="TPR" evidence="1">
    <location>
        <begin position="225"/>
        <end position="258"/>
    </location>
</feature>
<evidence type="ECO:0000313" key="4">
    <source>
        <dbReference type="EMBL" id="PTQ30823.1"/>
    </source>
</evidence>
<dbReference type="AlphaFoldDB" id="A0A2R6WAD8"/>
<dbReference type="Proteomes" id="UP000244005">
    <property type="component" value="Unassembled WGS sequence"/>
</dbReference>
<keyword evidence="1" id="KW-0802">TPR repeat</keyword>
<dbReference type="InterPro" id="IPR011990">
    <property type="entry name" value="TPR-like_helical_dom_sf"/>
</dbReference>
<dbReference type="EMBL" id="KZ772791">
    <property type="protein sequence ID" value="PTQ30823.1"/>
    <property type="molecule type" value="Genomic_DNA"/>
</dbReference>
<dbReference type="OMA" id="HKERSIM"/>
<evidence type="ECO:0000256" key="3">
    <source>
        <dbReference type="SAM" id="MobiDB-lite"/>
    </source>
</evidence>
<dbReference type="PANTHER" id="PTHR46014">
    <property type="entry name" value="TETRATRICOPEPTIDE REPEAT PROTEIN 1"/>
    <property type="match status" value="1"/>
</dbReference>
<gene>
    <name evidence="4" type="ORF">MARPO_0119s0026</name>
</gene>
<organism evidence="4 5">
    <name type="scientific">Marchantia polymorpha</name>
    <name type="common">Common liverwort</name>
    <name type="synonym">Marchantia aquatica</name>
    <dbReference type="NCBI Taxonomy" id="3197"/>
    <lineage>
        <taxon>Eukaryota</taxon>
        <taxon>Viridiplantae</taxon>
        <taxon>Streptophyta</taxon>
        <taxon>Embryophyta</taxon>
        <taxon>Marchantiophyta</taxon>
        <taxon>Marchantiopsida</taxon>
        <taxon>Marchantiidae</taxon>
        <taxon>Marchantiales</taxon>
        <taxon>Marchantiaceae</taxon>
        <taxon>Marchantia</taxon>
    </lineage>
</organism>
<keyword evidence="2" id="KW-0175">Coiled coil</keyword>
<dbReference type="Pfam" id="PF13181">
    <property type="entry name" value="TPR_8"/>
    <property type="match status" value="2"/>
</dbReference>
<feature type="compositionally biased region" description="Acidic residues" evidence="3">
    <location>
        <begin position="1"/>
        <end position="11"/>
    </location>
</feature>
<feature type="compositionally biased region" description="Basic and acidic residues" evidence="3">
    <location>
        <begin position="21"/>
        <end position="39"/>
    </location>
</feature>
<evidence type="ECO:0008006" key="6">
    <source>
        <dbReference type="Google" id="ProtNLM"/>
    </source>
</evidence>
<dbReference type="Gramene" id="Mp4g15030.1">
    <property type="protein sequence ID" value="Mp4g15030.1.cds1"/>
    <property type="gene ID" value="Mp4g15030"/>
</dbReference>
<dbReference type="SMART" id="SM00028">
    <property type="entry name" value="TPR"/>
    <property type="match status" value="3"/>
</dbReference>
<reference evidence="5" key="1">
    <citation type="journal article" date="2017" name="Cell">
        <title>Insights into land plant evolution garnered from the Marchantia polymorpha genome.</title>
        <authorList>
            <person name="Bowman J.L."/>
            <person name="Kohchi T."/>
            <person name="Yamato K.T."/>
            <person name="Jenkins J."/>
            <person name="Shu S."/>
            <person name="Ishizaki K."/>
            <person name="Yamaoka S."/>
            <person name="Nishihama R."/>
            <person name="Nakamura Y."/>
            <person name="Berger F."/>
            <person name="Adam C."/>
            <person name="Aki S.S."/>
            <person name="Althoff F."/>
            <person name="Araki T."/>
            <person name="Arteaga-Vazquez M.A."/>
            <person name="Balasubrmanian S."/>
            <person name="Barry K."/>
            <person name="Bauer D."/>
            <person name="Boehm C.R."/>
            <person name="Briginshaw L."/>
            <person name="Caballero-Perez J."/>
            <person name="Catarino B."/>
            <person name="Chen F."/>
            <person name="Chiyoda S."/>
            <person name="Chovatia M."/>
            <person name="Davies K.M."/>
            <person name="Delmans M."/>
            <person name="Demura T."/>
            <person name="Dierschke T."/>
            <person name="Dolan L."/>
            <person name="Dorantes-Acosta A.E."/>
            <person name="Eklund D.M."/>
            <person name="Florent S.N."/>
            <person name="Flores-Sandoval E."/>
            <person name="Fujiyama A."/>
            <person name="Fukuzawa H."/>
            <person name="Galik B."/>
            <person name="Grimanelli D."/>
            <person name="Grimwood J."/>
            <person name="Grossniklaus U."/>
            <person name="Hamada T."/>
            <person name="Haseloff J."/>
            <person name="Hetherington A.J."/>
            <person name="Higo A."/>
            <person name="Hirakawa Y."/>
            <person name="Hundley H.N."/>
            <person name="Ikeda Y."/>
            <person name="Inoue K."/>
            <person name="Inoue S.I."/>
            <person name="Ishida S."/>
            <person name="Jia Q."/>
            <person name="Kakita M."/>
            <person name="Kanazawa T."/>
            <person name="Kawai Y."/>
            <person name="Kawashima T."/>
            <person name="Kennedy M."/>
            <person name="Kinose K."/>
            <person name="Kinoshita T."/>
            <person name="Kohara Y."/>
            <person name="Koide E."/>
            <person name="Komatsu K."/>
            <person name="Kopischke S."/>
            <person name="Kubo M."/>
            <person name="Kyozuka J."/>
            <person name="Lagercrantz U."/>
            <person name="Lin S.S."/>
            <person name="Lindquist E."/>
            <person name="Lipzen A.M."/>
            <person name="Lu C.W."/>
            <person name="De Luna E."/>
            <person name="Martienssen R.A."/>
            <person name="Minamino N."/>
            <person name="Mizutani M."/>
            <person name="Mizutani M."/>
            <person name="Mochizuki N."/>
            <person name="Monte I."/>
            <person name="Mosher R."/>
            <person name="Nagasaki H."/>
            <person name="Nakagami H."/>
            <person name="Naramoto S."/>
            <person name="Nishitani K."/>
            <person name="Ohtani M."/>
            <person name="Okamoto T."/>
            <person name="Okumura M."/>
            <person name="Phillips J."/>
            <person name="Pollak B."/>
            <person name="Reinders A."/>
            <person name="Rovekamp M."/>
            <person name="Sano R."/>
            <person name="Sawa S."/>
            <person name="Schmid M.W."/>
            <person name="Shirakawa M."/>
            <person name="Solano R."/>
            <person name="Spunde A."/>
            <person name="Suetsugu N."/>
            <person name="Sugano S."/>
            <person name="Sugiyama A."/>
            <person name="Sun R."/>
            <person name="Suzuki Y."/>
            <person name="Takenaka M."/>
            <person name="Takezawa D."/>
            <person name="Tomogane H."/>
            <person name="Tsuzuki M."/>
            <person name="Ueda T."/>
            <person name="Umeda M."/>
            <person name="Ward J.M."/>
            <person name="Watanabe Y."/>
            <person name="Yazaki K."/>
            <person name="Yokoyama R."/>
            <person name="Yoshitake Y."/>
            <person name="Yotsui I."/>
            <person name="Zachgo S."/>
            <person name="Schmutz J."/>
        </authorList>
    </citation>
    <scope>NUCLEOTIDE SEQUENCE [LARGE SCALE GENOMIC DNA]</scope>
    <source>
        <strain evidence="5">Tak-1</strain>
    </source>
</reference>
<dbReference type="SUPFAM" id="SSF48452">
    <property type="entry name" value="TPR-like"/>
    <property type="match status" value="1"/>
</dbReference>
<evidence type="ECO:0000256" key="2">
    <source>
        <dbReference type="SAM" id="Coils"/>
    </source>
</evidence>
<feature type="coiled-coil region" evidence="2">
    <location>
        <begin position="224"/>
        <end position="251"/>
    </location>
</feature>
<dbReference type="OrthoDB" id="1872379at2759"/>
<feature type="compositionally biased region" description="Basic and acidic residues" evidence="3">
    <location>
        <begin position="79"/>
        <end position="91"/>
    </location>
</feature>
<name>A0A2R6WAD8_MARPO</name>
<evidence type="ECO:0000313" key="5">
    <source>
        <dbReference type="Proteomes" id="UP000244005"/>
    </source>
</evidence>
<dbReference type="InterPro" id="IPR019734">
    <property type="entry name" value="TPR_rpt"/>
</dbReference>
<dbReference type="Gene3D" id="1.25.40.10">
    <property type="entry name" value="Tetratricopeptide repeat domain"/>
    <property type="match status" value="1"/>
</dbReference>
<proteinExistence type="predicted"/>
<feature type="compositionally biased region" description="Acidic residues" evidence="3">
    <location>
        <begin position="68"/>
        <end position="78"/>
    </location>
</feature>
<sequence>MVLIVDEEDDEKQVTPPPSSLKKEDGAKVKVVQREKDDLTGSSGGRGAADVGHDEDEDGWETASEGREDYEEASEGGDDENKSDSDSEMKTNVEGGIGIGESDPVPSTPKGSGCNEVLELGNKLSEVNVEEVNVEEVRKQGLEVANAAKAEGNALYGEKKFVEALQAYDRGLRASELKDFEEDPSVKEIRAILYSNRAACYIGLDNSDSAVKECSKALELNPAYMKALVRRAQAREKLTNYEEAMADWNKVLEVDPGNALARSALRTLGPLAEEKREKLKAEMLGKLKEAGNSILGHFGMSVDNFKTVQDPNTGSYSIQFQR</sequence>
<feature type="repeat" description="TPR" evidence="1">
    <location>
        <begin position="191"/>
        <end position="224"/>
    </location>
</feature>
<evidence type="ECO:0000256" key="1">
    <source>
        <dbReference type="PROSITE-ProRule" id="PRU00339"/>
    </source>
</evidence>
<dbReference type="InterPro" id="IPR052769">
    <property type="entry name" value="TPR_domain_protein"/>
</dbReference>